<dbReference type="EMBL" id="KZ824776">
    <property type="protein sequence ID" value="RAH85142.1"/>
    <property type="molecule type" value="Genomic_DNA"/>
</dbReference>
<dbReference type="Proteomes" id="UP000249497">
    <property type="component" value="Unassembled WGS sequence"/>
</dbReference>
<dbReference type="RefSeq" id="XP_025531036.1">
    <property type="nucleotide sequence ID" value="XM_025667324.1"/>
</dbReference>
<dbReference type="PANTHER" id="PTHR11937">
    <property type="entry name" value="ACTIN"/>
    <property type="match status" value="1"/>
</dbReference>
<dbReference type="SUPFAM" id="SSF53067">
    <property type="entry name" value="Actin-like ATPase domain"/>
    <property type="match status" value="1"/>
</dbReference>
<dbReference type="GeneID" id="37171016"/>
<dbReference type="InterPro" id="IPR043129">
    <property type="entry name" value="ATPase_NBD"/>
</dbReference>
<feature type="non-terminal residue" evidence="1">
    <location>
        <position position="1"/>
    </location>
</feature>
<protein>
    <submittedName>
        <fullName evidence="1">Actin-like protein</fullName>
    </submittedName>
</protein>
<proteinExistence type="predicted"/>
<dbReference type="Pfam" id="PF00022">
    <property type="entry name" value="Actin"/>
    <property type="match status" value="1"/>
</dbReference>
<gene>
    <name evidence="1" type="ORF">BO86DRAFT_280039</name>
</gene>
<sequence>IYAKLQVAPEDHPVLLAIATGTSPRGQVEIAQIMFQNFNIPALELVPDAILLAYAAGRTTGAVVNSETPAGLVTAVVDGVCVACSTERVNLS</sequence>
<name>A0A8T8XCJ5_ASPJA</name>
<dbReference type="Gene3D" id="3.30.420.40">
    <property type="match status" value="1"/>
</dbReference>
<keyword evidence="2" id="KW-1185">Reference proteome</keyword>
<organism evidence="1 2">
    <name type="scientific">Aspergillus japonicus CBS 114.51</name>
    <dbReference type="NCBI Taxonomy" id="1448312"/>
    <lineage>
        <taxon>Eukaryota</taxon>
        <taxon>Fungi</taxon>
        <taxon>Dikarya</taxon>
        <taxon>Ascomycota</taxon>
        <taxon>Pezizomycotina</taxon>
        <taxon>Eurotiomycetes</taxon>
        <taxon>Eurotiomycetidae</taxon>
        <taxon>Eurotiales</taxon>
        <taxon>Aspergillaceae</taxon>
        <taxon>Aspergillus</taxon>
        <taxon>Aspergillus subgen. Circumdati</taxon>
    </lineage>
</organism>
<evidence type="ECO:0000313" key="2">
    <source>
        <dbReference type="Proteomes" id="UP000249497"/>
    </source>
</evidence>
<dbReference type="AlphaFoldDB" id="A0A8T8XCJ5"/>
<evidence type="ECO:0000313" key="1">
    <source>
        <dbReference type="EMBL" id="RAH85142.1"/>
    </source>
</evidence>
<reference evidence="1 2" key="1">
    <citation type="submission" date="2018-02" db="EMBL/GenBank/DDBJ databases">
        <title>The genomes of Aspergillus section Nigri reveals drivers in fungal speciation.</title>
        <authorList>
            <consortium name="DOE Joint Genome Institute"/>
            <person name="Vesth T.C."/>
            <person name="Nybo J."/>
            <person name="Theobald S."/>
            <person name="Brandl J."/>
            <person name="Frisvad J.C."/>
            <person name="Nielsen K.F."/>
            <person name="Lyhne E.K."/>
            <person name="Kogle M.E."/>
            <person name="Kuo A."/>
            <person name="Riley R."/>
            <person name="Clum A."/>
            <person name="Nolan M."/>
            <person name="Lipzen A."/>
            <person name="Salamov A."/>
            <person name="Henrissat B."/>
            <person name="Wiebenga A."/>
            <person name="De vries R.P."/>
            <person name="Grigoriev I.V."/>
            <person name="Mortensen U.H."/>
            <person name="Andersen M.R."/>
            <person name="Baker S.E."/>
        </authorList>
    </citation>
    <scope>NUCLEOTIDE SEQUENCE [LARGE SCALE GENOMIC DNA]</scope>
    <source>
        <strain evidence="1 2">CBS 114.51</strain>
    </source>
</reference>
<dbReference type="InterPro" id="IPR004000">
    <property type="entry name" value="Actin"/>
</dbReference>
<dbReference type="OrthoDB" id="5132116at2759"/>
<feature type="non-terminal residue" evidence="1">
    <location>
        <position position="92"/>
    </location>
</feature>
<accession>A0A8T8XCJ5</accession>